<name>A0ABN3CLM1_9ACTN</name>
<feature type="domain" description="Novel STAND NTPase 1" evidence="5">
    <location>
        <begin position="262"/>
        <end position="642"/>
    </location>
</feature>
<comment type="caution">
    <text evidence="6">The sequence shown here is derived from an EMBL/GenBank/DDBJ whole genome shotgun (WGS) entry which is preliminary data.</text>
</comment>
<dbReference type="InterPro" id="IPR011044">
    <property type="entry name" value="Quino_amine_DH_bsu"/>
</dbReference>
<dbReference type="PANTHER" id="PTHR19848:SF8">
    <property type="entry name" value="F-BOX AND WD REPEAT DOMAIN CONTAINING 7"/>
    <property type="match status" value="1"/>
</dbReference>
<evidence type="ECO:0008006" key="8">
    <source>
        <dbReference type="Google" id="ProtNLM"/>
    </source>
</evidence>
<protein>
    <recommendedName>
        <fullName evidence="8">WD40 repeat protein</fullName>
    </recommendedName>
</protein>
<dbReference type="SMART" id="SM00320">
    <property type="entry name" value="WD40"/>
    <property type="match status" value="6"/>
</dbReference>
<evidence type="ECO:0000259" key="4">
    <source>
        <dbReference type="Pfam" id="PF13360"/>
    </source>
</evidence>
<keyword evidence="1" id="KW-0853">WD repeat</keyword>
<dbReference type="PANTHER" id="PTHR19848">
    <property type="entry name" value="WD40 REPEAT PROTEIN"/>
    <property type="match status" value="1"/>
</dbReference>
<dbReference type="InterPro" id="IPR011600">
    <property type="entry name" value="Pept_C14_caspase"/>
</dbReference>
<dbReference type="InterPro" id="IPR027417">
    <property type="entry name" value="P-loop_NTPase"/>
</dbReference>
<dbReference type="InterPro" id="IPR001680">
    <property type="entry name" value="WD40_rpt"/>
</dbReference>
<evidence type="ECO:0000256" key="1">
    <source>
        <dbReference type="ARBA" id="ARBA00022574"/>
    </source>
</evidence>
<dbReference type="SUPFAM" id="SSF50969">
    <property type="entry name" value="YVTN repeat-like/Quinoprotein amine dehydrogenase"/>
    <property type="match status" value="1"/>
</dbReference>
<dbReference type="InterPro" id="IPR015943">
    <property type="entry name" value="WD40/YVTN_repeat-like_dom_sf"/>
</dbReference>
<dbReference type="InterPro" id="IPR002372">
    <property type="entry name" value="PQQ_rpt_dom"/>
</dbReference>
<dbReference type="Pfam" id="PF13360">
    <property type="entry name" value="PQQ_2"/>
    <property type="match status" value="1"/>
</dbReference>
<dbReference type="Pfam" id="PF20703">
    <property type="entry name" value="nSTAND1"/>
    <property type="match status" value="1"/>
</dbReference>
<sequence>MRPPGEPPELLLSRPGTRVLPAGSGSYMAGSRLTPVPAVGRTVADLGRLLVERAGLAESGLTVLVDPGDPKELGAALVSAAEGAEDVLVLYYVGHGLVSPRGELHLATRATVDLTKGIPGHQALPYSTVAEVLSGCRAPLVLVVLDCCFAGRADGVRPAIDEAFAATQQGGYLLTAAGRDERAWAPEGAEHTAFSGALLKVLAEGDVAAGPYLGVEEAYQAVARLLTEQRLPAPRRQSGWPARVRPLVANVAGSGEDGEFSPYRGLGSFGPQDAAFFFGRAELTRNLADRVAAQVSVEEPLIVVGPSGAGKTSLLRAGLVPLLERAAGTGVMVFAPGADPVGALASRLASLDRFHPADLREALLDDPGRLRELLSESRPGERVIVVDQFEELFTLCEQEAERRAFLAALHGACSEAVVVLGLRADFYGRCVAYGELATALERPVVVTPMTTGQLREVIERPAELAGLTLQPGLADLLLDDVGASLAAGPRGVLPLLSHVLLETWQRREDGVLTVGGYLATGGVGRALANTAESTLTGLDLPGQQAARRLLPRLVRLGEEAEDTRMRVLLTELGDDEAGQVLEAFVKARLLTVGEDAVELSHEALIRAWPRLREWIDADRAVLLARQQLDHQAREWAEHGDDPSYLYSGTRLSAAEEARARWESDPAGFPPLPARSARFLAASREARRRAVRTRRRGVAAVVVATVLALVASVSVAVVTTRVARESEARRLEALSQHVAAQSRDVAESDPNLSRQLALAAYTLSRTPDTTDGLARAVADPRMDALPGFGQATGGLAAGTLDGVPVIVAGLSGGPDAGSEVRLYDTTTGGTLRTMRPATTVTDVAWAEVGGVPMVVAADQTDLRMWEARTGRLRWQAEVGPGLIDVAVGEVNGVPAVAAGFRSGIAVLDATSGRRLRVIPVSALLGNVAFDQLDGTPAIVTGHDGGEVRIWNAATGKFIRKLGPASARGPTVVAVGRLDGAAVIASRTESGSSSSVVSLWDAATGARLRDIRLGTASGSLVLGSLDGALAIVTVENYTTVHVLDAATGRTLRLLNAGAGLYDLVVGRHGDTSVIMAGDSKGRVQVWAPYNSRPSRTIRSDRPLAATTTGQAGGVPVAVTADDARIRVRALDSGRLLTSMFARGTRSMTMARLDGKDVLAEAGSGGDQGPHFLRLWDLVTGGLLRSVDTKLPVVSVVPGTVNGGLLILGAAANGEIIAWRAATGARLWQVDAGFESVSLAFGTLRGTPVVVSGGGSVHIWDAATGRQVRGMTAEQQTSAVAMGRLGGVEVIVSGHYEGKVRVWEAATGRSLSVMTGDGDLYSVAIGRLGGDEVIVTGGHDSTAIVWEAATGRRLHAIPTGQGVVSAPYRLSGREVIVTSGYGAMLQVWDITSPAFPVAAACSQVVRPLTREQWAAHVGGDEPYRRICP</sequence>
<evidence type="ECO:0000256" key="2">
    <source>
        <dbReference type="ARBA" id="ARBA00022737"/>
    </source>
</evidence>
<accession>A0ABN3CLM1</accession>
<evidence type="ECO:0000313" key="6">
    <source>
        <dbReference type="EMBL" id="GAA2210261.1"/>
    </source>
</evidence>
<dbReference type="RefSeq" id="WP_344480849.1">
    <property type="nucleotide sequence ID" value="NZ_BAAAQX010000015.1"/>
</dbReference>
<keyword evidence="7" id="KW-1185">Reference proteome</keyword>
<evidence type="ECO:0000259" key="3">
    <source>
        <dbReference type="Pfam" id="PF00656"/>
    </source>
</evidence>
<dbReference type="EMBL" id="BAAAQX010000015">
    <property type="protein sequence ID" value="GAA2210261.1"/>
    <property type="molecule type" value="Genomic_DNA"/>
</dbReference>
<proteinExistence type="predicted"/>
<dbReference type="NCBIfam" id="NF047832">
    <property type="entry name" value="caspase_w_EACC1"/>
    <property type="match status" value="1"/>
</dbReference>
<dbReference type="SUPFAM" id="SSF52540">
    <property type="entry name" value="P-loop containing nucleoside triphosphate hydrolases"/>
    <property type="match status" value="1"/>
</dbReference>
<dbReference type="InterPro" id="IPR049052">
    <property type="entry name" value="nSTAND1"/>
</dbReference>
<feature type="domain" description="Pyrrolo-quinoline quinone repeat" evidence="4">
    <location>
        <begin position="993"/>
        <end position="1226"/>
    </location>
</feature>
<keyword evidence="2" id="KW-0677">Repeat</keyword>
<gene>
    <name evidence="6" type="ORF">GCM10009850_057200</name>
</gene>
<dbReference type="InterPro" id="IPR011047">
    <property type="entry name" value="Quinoprotein_ADH-like_sf"/>
</dbReference>
<dbReference type="Proteomes" id="UP001499843">
    <property type="component" value="Unassembled WGS sequence"/>
</dbReference>
<dbReference type="Pfam" id="PF00656">
    <property type="entry name" value="Peptidase_C14"/>
    <property type="match status" value="1"/>
</dbReference>
<organism evidence="6 7">
    <name type="scientific">Nonomuraea monospora</name>
    <dbReference type="NCBI Taxonomy" id="568818"/>
    <lineage>
        <taxon>Bacteria</taxon>
        <taxon>Bacillati</taxon>
        <taxon>Actinomycetota</taxon>
        <taxon>Actinomycetes</taxon>
        <taxon>Streptosporangiales</taxon>
        <taxon>Streptosporangiaceae</taxon>
        <taxon>Nonomuraea</taxon>
    </lineage>
</organism>
<feature type="domain" description="Peptidase C14 caspase" evidence="3">
    <location>
        <begin position="78"/>
        <end position="229"/>
    </location>
</feature>
<evidence type="ECO:0000313" key="7">
    <source>
        <dbReference type="Proteomes" id="UP001499843"/>
    </source>
</evidence>
<dbReference type="Gene3D" id="2.130.10.10">
    <property type="entry name" value="YVTN repeat-like/Quinoprotein amine dehydrogenase"/>
    <property type="match status" value="4"/>
</dbReference>
<dbReference type="Gene3D" id="3.40.50.1460">
    <property type="match status" value="1"/>
</dbReference>
<dbReference type="SUPFAM" id="SSF50998">
    <property type="entry name" value="Quinoprotein alcohol dehydrogenase-like"/>
    <property type="match status" value="1"/>
</dbReference>
<reference evidence="6 7" key="1">
    <citation type="journal article" date="2019" name="Int. J. Syst. Evol. Microbiol.">
        <title>The Global Catalogue of Microorganisms (GCM) 10K type strain sequencing project: providing services to taxonomists for standard genome sequencing and annotation.</title>
        <authorList>
            <consortium name="The Broad Institute Genomics Platform"/>
            <consortium name="The Broad Institute Genome Sequencing Center for Infectious Disease"/>
            <person name="Wu L."/>
            <person name="Ma J."/>
        </authorList>
    </citation>
    <scope>NUCLEOTIDE SEQUENCE [LARGE SCALE GENOMIC DNA]</scope>
    <source>
        <strain evidence="6 7">JCM 16114</strain>
    </source>
</reference>
<evidence type="ECO:0000259" key="5">
    <source>
        <dbReference type="Pfam" id="PF20703"/>
    </source>
</evidence>